<feature type="chain" id="PRO_5044879289" description="Phytocyanin domain-containing protein" evidence="3">
    <location>
        <begin position="25"/>
        <end position="179"/>
    </location>
</feature>
<evidence type="ECO:0000256" key="1">
    <source>
        <dbReference type="ARBA" id="ARBA00023157"/>
    </source>
</evidence>
<evidence type="ECO:0000259" key="4">
    <source>
        <dbReference type="PROSITE" id="PS51485"/>
    </source>
</evidence>
<dbReference type="EMBL" id="JBJQOH010000003">
    <property type="protein sequence ID" value="KAL3693444.1"/>
    <property type="molecule type" value="Genomic_DNA"/>
</dbReference>
<dbReference type="Pfam" id="PF02298">
    <property type="entry name" value="Cu_bind_like"/>
    <property type="match status" value="1"/>
</dbReference>
<comment type="caution">
    <text evidence="5">The sequence shown here is derived from an EMBL/GenBank/DDBJ whole genome shotgun (WGS) entry which is preliminary data.</text>
</comment>
<reference evidence="5 6" key="1">
    <citation type="submission" date="2024-09" db="EMBL/GenBank/DDBJ databases">
        <title>Chromosome-scale assembly of Riccia sorocarpa.</title>
        <authorList>
            <person name="Paukszto L."/>
        </authorList>
    </citation>
    <scope>NUCLEOTIDE SEQUENCE [LARGE SCALE GENOMIC DNA]</scope>
    <source>
        <strain evidence="5">LP-2024</strain>
        <tissue evidence="5">Aerial parts of the thallus</tissue>
    </source>
</reference>
<dbReference type="SUPFAM" id="SSF49503">
    <property type="entry name" value="Cupredoxins"/>
    <property type="match status" value="1"/>
</dbReference>
<dbReference type="InterPro" id="IPR039391">
    <property type="entry name" value="Phytocyanin-like"/>
</dbReference>
<dbReference type="Proteomes" id="UP001633002">
    <property type="component" value="Unassembled WGS sequence"/>
</dbReference>
<sequence length="179" mass="18460">MAAARSMWLLAIVLVASTMQFATAKTHLVGGVLGWTIPSTRTFYDEWAANETFAVGDKLTFVYSTGHNVYQVSAADASNCDGTNPIAKFEGANPTVLLTEAGEIHYICEVITHCSSGMKMTITVGGNGSAPLTPAAGPVLPPKVSPPAPSSKSAAAEVRSTVIMSVGSLFSLAAAALVL</sequence>
<dbReference type="PROSITE" id="PS51485">
    <property type="entry name" value="PHYTOCYANIN"/>
    <property type="match status" value="1"/>
</dbReference>
<organism evidence="5 6">
    <name type="scientific">Riccia sorocarpa</name>
    <dbReference type="NCBI Taxonomy" id="122646"/>
    <lineage>
        <taxon>Eukaryota</taxon>
        <taxon>Viridiplantae</taxon>
        <taxon>Streptophyta</taxon>
        <taxon>Embryophyta</taxon>
        <taxon>Marchantiophyta</taxon>
        <taxon>Marchantiopsida</taxon>
        <taxon>Marchantiidae</taxon>
        <taxon>Marchantiales</taxon>
        <taxon>Ricciaceae</taxon>
        <taxon>Riccia</taxon>
    </lineage>
</organism>
<keyword evidence="6" id="KW-1185">Reference proteome</keyword>
<evidence type="ECO:0000256" key="3">
    <source>
        <dbReference type="SAM" id="SignalP"/>
    </source>
</evidence>
<gene>
    <name evidence="5" type="ORF">R1sor_007095</name>
</gene>
<name>A0ABD3HS90_9MARC</name>
<protein>
    <recommendedName>
        <fullName evidence="4">Phytocyanin domain-containing protein</fullName>
    </recommendedName>
</protein>
<dbReference type="FunFam" id="2.60.40.420:FF:000034">
    <property type="entry name" value="Cupredoxin superfamily protein"/>
    <property type="match status" value="1"/>
</dbReference>
<evidence type="ECO:0000313" key="6">
    <source>
        <dbReference type="Proteomes" id="UP001633002"/>
    </source>
</evidence>
<dbReference type="AlphaFoldDB" id="A0ABD3HS90"/>
<accession>A0ABD3HS90</accession>
<dbReference type="InterPro" id="IPR003245">
    <property type="entry name" value="Phytocyanin_dom"/>
</dbReference>
<keyword evidence="2" id="KW-0325">Glycoprotein</keyword>
<feature type="signal peptide" evidence="3">
    <location>
        <begin position="1"/>
        <end position="24"/>
    </location>
</feature>
<evidence type="ECO:0000256" key="2">
    <source>
        <dbReference type="ARBA" id="ARBA00023180"/>
    </source>
</evidence>
<dbReference type="Gene3D" id="2.60.40.420">
    <property type="entry name" value="Cupredoxins - blue copper proteins"/>
    <property type="match status" value="1"/>
</dbReference>
<dbReference type="PANTHER" id="PTHR33021:SF537">
    <property type="entry name" value="UCLACYANIN 2"/>
    <property type="match status" value="1"/>
</dbReference>
<proteinExistence type="predicted"/>
<dbReference type="PANTHER" id="PTHR33021">
    <property type="entry name" value="BLUE COPPER PROTEIN"/>
    <property type="match status" value="1"/>
</dbReference>
<feature type="domain" description="Phytocyanin" evidence="4">
    <location>
        <begin position="25"/>
        <end position="126"/>
    </location>
</feature>
<evidence type="ECO:0000313" key="5">
    <source>
        <dbReference type="EMBL" id="KAL3693444.1"/>
    </source>
</evidence>
<dbReference type="InterPro" id="IPR008972">
    <property type="entry name" value="Cupredoxin"/>
</dbReference>
<keyword evidence="3" id="KW-0732">Signal</keyword>
<keyword evidence="1" id="KW-1015">Disulfide bond</keyword>